<dbReference type="AlphaFoldDB" id="A0A506V6A1"/>
<proteinExistence type="predicted"/>
<dbReference type="Proteomes" id="UP000319523">
    <property type="component" value="Unassembled WGS sequence"/>
</dbReference>
<dbReference type="EMBL" id="VHQI01000009">
    <property type="protein sequence ID" value="TPW41235.1"/>
    <property type="molecule type" value="Genomic_DNA"/>
</dbReference>
<keyword evidence="2" id="KW-1185">Reference proteome</keyword>
<evidence type="ECO:0000313" key="2">
    <source>
        <dbReference type="Proteomes" id="UP000319523"/>
    </source>
</evidence>
<organism evidence="1 2">
    <name type="scientific">Mixta tenebrionis</name>
    <dbReference type="NCBI Taxonomy" id="2562439"/>
    <lineage>
        <taxon>Bacteria</taxon>
        <taxon>Pseudomonadati</taxon>
        <taxon>Pseudomonadota</taxon>
        <taxon>Gammaproteobacteria</taxon>
        <taxon>Enterobacterales</taxon>
        <taxon>Erwiniaceae</taxon>
        <taxon>Mixta</taxon>
    </lineage>
</organism>
<reference evidence="1 2" key="1">
    <citation type="submission" date="2019-06" db="EMBL/GenBank/DDBJ databases">
        <authorList>
            <person name="Yang Y."/>
        </authorList>
    </citation>
    <scope>NUCLEOTIDE SEQUENCE [LARGE SCALE GENOMIC DNA]</scope>
    <source>
        <strain evidence="1 2">BIT-26</strain>
    </source>
</reference>
<gene>
    <name evidence="1" type="ORF">FKM52_15385</name>
</gene>
<comment type="caution">
    <text evidence="1">The sequence shown here is derived from an EMBL/GenBank/DDBJ whole genome shotgun (WGS) entry which is preliminary data.</text>
</comment>
<evidence type="ECO:0000313" key="1">
    <source>
        <dbReference type="EMBL" id="TPW41235.1"/>
    </source>
</evidence>
<name>A0A506V6A1_9GAMM</name>
<accession>A0A506V6A1</accession>
<sequence>MRQYIYNVQCGDIRLSLSISKEHWLQAKEILVNKALKITVDNEVIYLGEPSSVEVIEGDFMINFIYNSSVLKMRLKEKMQKKDILKRYCIDWYDI</sequence>
<dbReference type="RefSeq" id="WP_141177040.1">
    <property type="nucleotide sequence ID" value="NZ_JBHUFX010000005.1"/>
</dbReference>
<protein>
    <submittedName>
        <fullName evidence="1">Uncharacterized protein</fullName>
    </submittedName>
</protein>
<dbReference type="OrthoDB" id="48309at1903409"/>